<dbReference type="Pfam" id="PF01569">
    <property type="entry name" value="PAP2"/>
    <property type="match status" value="1"/>
</dbReference>
<evidence type="ECO:0000256" key="6">
    <source>
        <dbReference type="SAM" id="Phobius"/>
    </source>
</evidence>
<comment type="caution">
    <text evidence="8">The sequence shown here is derived from an EMBL/GenBank/DDBJ whole genome shotgun (WGS) entry which is preliminary data.</text>
</comment>
<accession>A0AAW0ZVL0</accession>
<evidence type="ECO:0000313" key="8">
    <source>
        <dbReference type="EMBL" id="KAK9301645.1"/>
    </source>
</evidence>
<dbReference type="InterPro" id="IPR036938">
    <property type="entry name" value="PAP2/HPO_sf"/>
</dbReference>
<dbReference type="CDD" id="cd03384">
    <property type="entry name" value="PAP2_wunen"/>
    <property type="match status" value="1"/>
</dbReference>
<evidence type="ECO:0000256" key="5">
    <source>
        <dbReference type="ARBA" id="ARBA00023136"/>
    </source>
</evidence>
<evidence type="ECO:0000256" key="1">
    <source>
        <dbReference type="ARBA" id="ARBA00004141"/>
    </source>
</evidence>
<reference evidence="8 9" key="1">
    <citation type="submission" date="2024-05" db="EMBL/GenBank/DDBJ databases">
        <title>The nuclear and mitochondrial genome assemblies of Tetragonisca angustula (Apidae: Meliponini), a tiny yet remarkable pollinator in the Neotropics.</title>
        <authorList>
            <person name="Ferrari R."/>
            <person name="Ricardo P.C."/>
            <person name="Dias F.C."/>
            <person name="Araujo N.S."/>
            <person name="Soares D.O."/>
            <person name="Zhou Q.-S."/>
            <person name="Zhu C.-D."/>
            <person name="Coutinho L."/>
            <person name="Airas M.C."/>
            <person name="Batista T.M."/>
        </authorList>
    </citation>
    <scope>NUCLEOTIDE SEQUENCE [LARGE SCALE GENOMIC DNA]</scope>
    <source>
        <strain evidence="8">ASF017062</strain>
        <tissue evidence="8">Abdomen</tissue>
    </source>
</reference>
<keyword evidence="4 6" id="KW-1133">Transmembrane helix</keyword>
<dbReference type="AlphaFoldDB" id="A0AAW0ZVL0"/>
<evidence type="ECO:0000256" key="4">
    <source>
        <dbReference type="ARBA" id="ARBA00022989"/>
    </source>
</evidence>
<feature type="transmembrane region" description="Helical" evidence="6">
    <location>
        <begin position="12"/>
        <end position="32"/>
    </location>
</feature>
<dbReference type="Proteomes" id="UP001432146">
    <property type="component" value="Unassembled WGS sequence"/>
</dbReference>
<dbReference type="GO" id="GO:0006644">
    <property type="term" value="P:phospholipid metabolic process"/>
    <property type="evidence" value="ECO:0007669"/>
    <property type="project" value="InterPro"/>
</dbReference>
<gene>
    <name evidence="8" type="ORF">QLX08_006066</name>
</gene>
<keyword evidence="5 6" id="KW-0472">Membrane</keyword>
<comment type="subcellular location">
    <subcellularLocation>
        <location evidence="1">Membrane</location>
        <topology evidence="1">Multi-pass membrane protein</topology>
    </subcellularLocation>
</comment>
<comment type="similarity">
    <text evidence="2">Belongs to the PA-phosphatase related phosphoesterase family.</text>
</comment>
<dbReference type="GO" id="GO:0005886">
    <property type="term" value="C:plasma membrane"/>
    <property type="evidence" value="ECO:0007669"/>
    <property type="project" value="TreeGrafter"/>
</dbReference>
<dbReference type="Gene3D" id="1.20.144.10">
    <property type="entry name" value="Phosphatidic acid phosphatase type 2/haloperoxidase"/>
    <property type="match status" value="1"/>
</dbReference>
<dbReference type="GO" id="GO:0007165">
    <property type="term" value="P:signal transduction"/>
    <property type="evidence" value="ECO:0007669"/>
    <property type="project" value="TreeGrafter"/>
</dbReference>
<evidence type="ECO:0000259" key="7">
    <source>
        <dbReference type="SMART" id="SM00014"/>
    </source>
</evidence>
<feature type="transmembrane region" description="Helical" evidence="6">
    <location>
        <begin position="59"/>
        <end position="80"/>
    </location>
</feature>
<dbReference type="PANTHER" id="PTHR10165">
    <property type="entry name" value="LIPID PHOSPHATE PHOSPHATASE"/>
    <property type="match status" value="1"/>
</dbReference>
<dbReference type="SUPFAM" id="SSF48317">
    <property type="entry name" value="Acid phosphatase/Vanadium-dependent haloperoxidase"/>
    <property type="match status" value="1"/>
</dbReference>
<keyword evidence="9" id="KW-1185">Reference proteome</keyword>
<feature type="transmembrane region" description="Helical" evidence="6">
    <location>
        <begin position="207"/>
        <end position="226"/>
    </location>
</feature>
<feature type="transmembrane region" description="Helical" evidence="6">
    <location>
        <begin position="175"/>
        <end position="195"/>
    </location>
</feature>
<evidence type="ECO:0000313" key="9">
    <source>
        <dbReference type="Proteomes" id="UP001432146"/>
    </source>
</evidence>
<proteinExistence type="inferred from homology"/>
<sequence>MDRSSRMILRKIIIDFVCLLVVGASVLLFFLFGKPYERGFFCNDESLYHPFHTSTVTSAMLYVIGLLLPICTMIIGEYFYARRCDADTTKILFGYNIPTWLWGAYEKIGVFGFGAAATVLITDVAKYTIGRLRPHFVTLCAPNVNCNLPENQHRYIENYSCTSNISRRLLKEIRLSFPSGHSSFSAYTMIYLALYLQLRMTWKGSKLLKHFLQLLCLLMAWFTALSRVSDYKHHWSDVLAGSTLGTIVALVVANFVANLFEDRSHCLIEEKHHATDYETGAGTQNELTSLQTGLVSYNAIERNGEPAA</sequence>
<name>A0AAW0ZVL0_9HYME</name>
<dbReference type="GO" id="GO:0008195">
    <property type="term" value="F:phosphatidate phosphatase activity"/>
    <property type="evidence" value="ECO:0007669"/>
    <property type="project" value="TreeGrafter"/>
</dbReference>
<evidence type="ECO:0000256" key="2">
    <source>
        <dbReference type="ARBA" id="ARBA00008816"/>
    </source>
</evidence>
<evidence type="ECO:0000256" key="3">
    <source>
        <dbReference type="ARBA" id="ARBA00022692"/>
    </source>
</evidence>
<dbReference type="EMBL" id="JAWNGG020000108">
    <property type="protein sequence ID" value="KAK9301645.1"/>
    <property type="molecule type" value="Genomic_DNA"/>
</dbReference>
<organism evidence="8 9">
    <name type="scientific">Tetragonisca angustula</name>
    <dbReference type="NCBI Taxonomy" id="166442"/>
    <lineage>
        <taxon>Eukaryota</taxon>
        <taxon>Metazoa</taxon>
        <taxon>Ecdysozoa</taxon>
        <taxon>Arthropoda</taxon>
        <taxon>Hexapoda</taxon>
        <taxon>Insecta</taxon>
        <taxon>Pterygota</taxon>
        <taxon>Neoptera</taxon>
        <taxon>Endopterygota</taxon>
        <taxon>Hymenoptera</taxon>
        <taxon>Apocrita</taxon>
        <taxon>Aculeata</taxon>
        <taxon>Apoidea</taxon>
        <taxon>Anthophila</taxon>
        <taxon>Apidae</taxon>
        <taxon>Tetragonisca</taxon>
    </lineage>
</organism>
<feature type="domain" description="Phosphatidic acid phosphatase type 2/haloperoxidase" evidence="7">
    <location>
        <begin position="108"/>
        <end position="253"/>
    </location>
</feature>
<dbReference type="SMART" id="SM00014">
    <property type="entry name" value="acidPPc"/>
    <property type="match status" value="1"/>
</dbReference>
<feature type="transmembrane region" description="Helical" evidence="6">
    <location>
        <begin position="238"/>
        <end position="260"/>
    </location>
</feature>
<keyword evidence="3 6" id="KW-0812">Transmembrane</keyword>
<dbReference type="InterPro" id="IPR000326">
    <property type="entry name" value="PAP2/HPO"/>
</dbReference>
<protein>
    <recommendedName>
        <fullName evidence="7">Phosphatidic acid phosphatase type 2/haloperoxidase domain-containing protein</fullName>
    </recommendedName>
</protein>
<dbReference type="PANTHER" id="PTHR10165:SF197">
    <property type="entry name" value="FI04477P-RELATED"/>
    <property type="match status" value="1"/>
</dbReference>
<dbReference type="GO" id="GO:0046839">
    <property type="term" value="P:phospholipid dephosphorylation"/>
    <property type="evidence" value="ECO:0007669"/>
    <property type="project" value="TreeGrafter"/>
</dbReference>
<dbReference type="InterPro" id="IPR043216">
    <property type="entry name" value="PAP-like"/>
</dbReference>